<keyword evidence="2" id="KW-1185">Reference proteome</keyword>
<reference evidence="1 2" key="1">
    <citation type="journal article" date="2021" name="Hortic Res">
        <title>High-quality reference genome and annotation aids understanding of berry development for evergreen blueberry (Vaccinium darrowii).</title>
        <authorList>
            <person name="Yu J."/>
            <person name="Hulse-Kemp A.M."/>
            <person name="Babiker E."/>
            <person name="Staton M."/>
        </authorList>
    </citation>
    <scope>NUCLEOTIDE SEQUENCE [LARGE SCALE GENOMIC DNA]</scope>
    <source>
        <strain evidence="2">cv. NJ 8807/NJ 8810</strain>
        <tissue evidence="1">Young leaf</tissue>
    </source>
</reference>
<gene>
    <name evidence="1" type="ORF">Vadar_000808</name>
</gene>
<name>A0ACB7YU36_9ERIC</name>
<proteinExistence type="predicted"/>
<evidence type="ECO:0000313" key="2">
    <source>
        <dbReference type="Proteomes" id="UP000828048"/>
    </source>
</evidence>
<organism evidence="1 2">
    <name type="scientific">Vaccinium darrowii</name>
    <dbReference type="NCBI Taxonomy" id="229202"/>
    <lineage>
        <taxon>Eukaryota</taxon>
        <taxon>Viridiplantae</taxon>
        <taxon>Streptophyta</taxon>
        <taxon>Embryophyta</taxon>
        <taxon>Tracheophyta</taxon>
        <taxon>Spermatophyta</taxon>
        <taxon>Magnoliopsida</taxon>
        <taxon>eudicotyledons</taxon>
        <taxon>Gunneridae</taxon>
        <taxon>Pentapetalae</taxon>
        <taxon>asterids</taxon>
        <taxon>Ericales</taxon>
        <taxon>Ericaceae</taxon>
        <taxon>Vaccinioideae</taxon>
        <taxon>Vaccinieae</taxon>
        <taxon>Vaccinium</taxon>
    </lineage>
</organism>
<protein>
    <submittedName>
        <fullName evidence="1">Uncharacterized protein</fullName>
    </submittedName>
</protein>
<comment type="caution">
    <text evidence="1">The sequence shown here is derived from an EMBL/GenBank/DDBJ whole genome shotgun (WGS) entry which is preliminary data.</text>
</comment>
<evidence type="ECO:0000313" key="1">
    <source>
        <dbReference type="EMBL" id="KAH7856384.1"/>
    </source>
</evidence>
<dbReference type="Proteomes" id="UP000828048">
    <property type="component" value="Chromosome 3"/>
</dbReference>
<sequence>MMKKSVQSLVVTLLPQKSLGSSLIRKPHLLLPPLMMMPRTHHLKTLPSLSAPSNVKLDDDGRRYLRKSTFDEIRADLKRRKFPTAIADRYVKGALVRLAFHRDGEILMRLPGTIMRSDGIIATCASRLSFLETSKQLKDIKVDVDFRMGVRREWYEGVLLDGDLCSNIAFVRIIPRRPIPQPVFAKTGDLFSGRGLVASSCVTDSESCLMGSLASAAGCFSDDGFFLNCSGLGCPKPSDSAGRFNGNAIANEEENSESSRQIIKACVRLRHGTTAIGGCLEVPGRGVVGIIHHEDHFTHQIEATPVDLIVKHLEGIASLHERF</sequence>
<accession>A0ACB7YU36</accession>
<dbReference type="EMBL" id="CM037153">
    <property type="protein sequence ID" value="KAH7856384.1"/>
    <property type="molecule type" value="Genomic_DNA"/>
</dbReference>